<proteinExistence type="predicted"/>
<dbReference type="AlphaFoldDB" id="A0A0C2XIQ1"/>
<sequence>MDTLTLSSSPSSLSPGAVPSSHLSVSALAPPPVMPQTASPSTTVSSLFFILAGSPYPPASSKKLCASGVGVSSGKQSASLWRATVVGVVGGDGKGVGPSARGVGASGSLGDLKFPARISEAQGWVTEGFGLGFGNLR</sequence>
<dbReference type="EMBL" id="KN831795">
    <property type="protein sequence ID" value="KIM37678.1"/>
    <property type="molecule type" value="Genomic_DNA"/>
</dbReference>
<gene>
    <name evidence="2" type="ORF">M413DRAFT_30624</name>
</gene>
<dbReference type="Proteomes" id="UP000053424">
    <property type="component" value="Unassembled WGS sequence"/>
</dbReference>
<reference evidence="3" key="2">
    <citation type="submission" date="2015-01" db="EMBL/GenBank/DDBJ databases">
        <title>Evolutionary Origins and Diversification of the Mycorrhizal Mutualists.</title>
        <authorList>
            <consortium name="DOE Joint Genome Institute"/>
            <consortium name="Mycorrhizal Genomics Consortium"/>
            <person name="Kohler A."/>
            <person name="Kuo A."/>
            <person name="Nagy L.G."/>
            <person name="Floudas D."/>
            <person name="Copeland A."/>
            <person name="Barry K.W."/>
            <person name="Cichocki N."/>
            <person name="Veneault-Fourrey C."/>
            <person name="LaButti K."/>
            <person name="Lindquist E.A."/>
            <person name="Lipzen A."/>
            <person name="Lundell T."/>
            <person name="Morin E."/>
            <person name="Murat C."/>
            <person name="Riley R."/>
            <person name="Ohm R."/>
            <person name="Sun H."/>
            <person name="Tunlid A."/>
            <person name="Henrissat B."/>
            <person name="Grigoriev I.V."/>
            <person name="Hibbett D.S."/>
            <person name="Martin F."/>
        </authorList>
    </citation>
    <scope>NUCLEOTIDE SEQUENCE [LARGE SCALE GENOMIC DNA]</scope>
    <source>
        <strain evidence="3">h7</strain>
    </source>
</reference>
<accession>A0A0C2XIQ1</accession>
<name>A0A0C2XIQ1_HEBCY</name>
<protein>
    <submittedName>
        <fullName evidence="2">Uncharacterized protein</fullName>
    </submittedName>
</protein>
<dbReference type="HOGENOM" id="CLU_1865372_0_0_1"/>
<evidence type="ECO:0000313" key="2">
    <source>
        <dbReference type="EMBL" id="KIM37678.1"/>
    </source>
</evidence>
<organism evidence="2 3">
    <name type="scientific">Hebeloma cylindrosporum</name>
    <dbReference type="NCBI Taxonomy" id="76867"/>
    <lineage>
        <taxon>Eukaryota</taxon>
        <taxon>Fungi</taxon>
        <taxon>Dikarya</taxon>
        <taxon>Basidiomycota</taxon>
        <taxon>Agaricomycotina</taxon>
        <taxon>Agaricomycetes</taxon>
        <taxon>Agaricomycetidae</taxon>
        <taxon>Agaricales</taxon>
        <taxon>Agaricineae</taxon>
        <taxon>Hymenogastraceae</taxon>
        <taxon>Hebeloma</taxon>
    </lineage>
</organism>
<feature type="region of interest" description="Disordered" evidence="1">
    <location>
        <begin position="1"/>
        <end position="21"/>
    </location>
</feature>
<evidence type="ECO:0000256" key="1">
    <source>
        <dbReference type="SAM" id="MobiDB-lite"/>
    </source>
</evidence>
<evidence type="ECO:0000313" key="3">
    <source>
        <dbReference type="Proteomes" id="UP000053424"/>
    </source>
</evidence>
<reference evidence="2 3" key="1">
    <citation type="submission" date="2014-04" db="EMBL/GenBank/DDBJ databases">
        <authorList>
            <consortium name="DOE Joint Genome Institute"/>
            <person name="Kuo A."/>
            <person name="Gay G."/>
            <person name="Dore J."/>
            <person name="Kohler A."/>
            <person name="Nagy L.G."/>
            <person name="Floudas D."/>
            <person name="Copeland A."/>
            <person name="Barry K.W."/>
            <person name="Cichocki N."/>
            <person name="Veneault-Fourrey C."/>
            <person name="LaButti K."/>
            <person name="Lindquist E.A."/>
            <person name="Lipzen A."/>
            <person name="Lundell T."/>
            <person name="Morin E."/>
            <person name="Murat C."/>
            <person name="Sun H."/>
            <person name="Tunlid A."/>
            <person name="Henrissat B."/>
            <person name="Grigoriev I.V."/>
            <person name="Hibbett D.S."/>
            <person name="Martin F."/>
            <person name="Nordberg H.P."/>
            <person name="Cantor M.N."/>
            <person name="Hua S.X."/>
        </authorList>
    </citation>
    <scope>NUCLEOTIDE SEQUENCE [LARGE SCALE GENOMIC DNA]</scope>
    <source>
        <strain evidence="3">h7</strain>
    </source>
</reference>
<keyword evidence="3" id="KW-1185">Reference proteome</keyword>